<proteinExistence type="inferred from homology"/>
<comment type="similarity">
    <text evidence="1">Belongs to the oxygen-dependent FAD-linked oxidoreductase family.</text>
</comment>
<dbReference type="EMBL" id="JBFXLS010000001">
    <property type="protein sequence ID" value="KAL2834990.1"/>
    <property type="molecule type" value="Genomic_DNA"/>
</dbReference>
<evidence type="ECO:0000313" key="7">
    <source>
        <dbReference type="Proteomes" id="UP001610335"/>
    </source>
</evidence>
<evidence type="ECO:0000256" key="1">
    <source>
        <dbReference type="ARBA" id="ARBA00005466"/>
    </source>
</evidence>
<dbReference type="InterPro" id="IPR016169">
    <property type="entry name" value="FAD-bd_PCMH_sub2"/>
</dbReference>
<dbReference type="Pfam" id="PF01565">
    <property type="entry name" value="FAD_binding_4"/>
    <property type="match status" value="1"/>
</dbReference>
<sequence length="173" mass="18426">MPANRDQQPPKMASLFAAAGFGLLQATQHLCLHFNKEYPSITLLQSAPEYHVLSTENRSETAWATPTCIVSSADTSVLQDIVRLLTSQDVPFAVRSGGHMPSPLGANINTGVLISLSGLDGTTYHPEQGVVEVGTGLKWRDVYAYLDEYNVTVVGGRVLDVGVGGLILGGESN</sequence>
<keyword evidence="3" id="KW-0274">FAD</keyword>
<name>A0ABR4J4N8_9EURO</name>
<dbReference type="PANTHER" id="PTHR42973:SF53">
    <property type="entry name" value="FAD-BINDING PCMH-TYPE DOMAIN-CONTAINING PROTEIN-RELATED"/>
    <property type="match status" value="1"/>
</dbReference>
<organism evidence="6 7">
    <name type="scientific">Aspergillus cavernicola</name>
    <dbReference type="NCBI Taxonomy" id="176166"/>
    <lineage>
        <taxon>Eukaryota</taxon>
        <taxon>Fungi</taxon>
        <taxon>Dikarya</taxon>
        <taxon>Ascomycota</taxon>
        <taxon>Pezizomycotina</taxon>
        <taxon>Eurotiomycetes</taxon>
        <taxon>Eurotiomycetidae</taxon>
        <taxon>Eurotiales</taxon>
        <taxon>Aspergillaceae</taxon>
        <taxon>Aspergillus</taxon>
        <taxon>Aspergillus subgen. Nidulantes</taxon>
    </lineage>
</organism>
<reference evidence="6 7" key="1">
    <citation type="submission" date="2024-07" db="EMBL/GenBank/DDBJ databases">
        <title>Section-level genome sequencing and comparative genomics of Aspergillus sections Usti and Cavernicolus.</title>
        <authorList>
            <consortium name="Lawrence Berkeley National Laboratory"/>
            <person name="Nybo J.L."/>
            <person name="Vesth T.C."/>
            <person name="Theobald S."/>
            <person name="Frisvad J.C."/>
            <person name="Larsen T.O."/>
            <person name="Kjaerboelling I."/>
            <person name="Rothschild-Mancinelli K."/>
            <person name="Lyhne E.K."/>
            <person name="Kogle M.E."/>
            <person name="Barry K."/>
            <person name="Clum A."/>
            <person name="Na H."/>
            <person name="Ledsgaard L."/>
            <person name="Lin J."/>
            <person name="Lipzen A."/>
            <person name="Kuo A."/>
            <person name="Riley R."/>
            <person name="Mondo S."/>
            <person name="LaButti K."/>
            <person name="Haridas S."/>
            <person name="Pangalinan J."/>
            <person name="Salamov A.A."/>
            <person name="Simmons B.A."/>
            <person name="Magnuson J.K."/>
            <person name="Chen J."/>
            <person name="Drula E."/>
            <person name="Henrissat B."/>
            <person name="Wiebenga A."/>
            <person name="Lubbers R.J."/>
            <person name="Gomes A.C."/>
            <person name="Makela M.R."/>
            <person name="Stajich J."/>
            <person name="Grigoriev I.V."/>
            <person name="Mortensen U.H."/>
            <person name="De vries R.P."/>
            <person name="Baker S.E."/>
            <person name="Andersen M.R."/>
        </authorList>
    </citation>
    <scope>NUCLEOTIDE SEQUENCE [LARGE SCALE GENOMIC DNA]</scope>
    <source>
        <strain evidence="6 7">CBS 600.67</strain>
    </source>
</reference>
<feature type="domain" description="FAD-binding PCMH-type" evidence="5">
    <location>
        <begin position="62"/>
        <end position="173"/>
    </location>
</feature>
<evidence type="ECO:0000313" key="6">
    <source>
        <dbReference type="EMBL" id="KAL2834990.1"/>
    </source>
</evidence>
<dbReference type="Gene3D" id="3.30.465.10">
    <property type="match status" value="1"/>
</dbReference>
<evidence type="ECO:0000256" key="4">
    <source>
        <dbReference type="ARBA" id="ARBA00023002"/>
    </source>
</evidence>
<protein>
    <recommendedName>
        <fullName evidence="5">FAD-binding PCMH-type domain-containing protein</fullName>
    </recommendedName>
</protein>
<evidence type="ECO:0000259" key="5">
    <source>
        <dbReference type="PROSITE" id="PS51387"/>
    </source>
</evidence>
<dbReference type="PROSITE" id="PS51387">
    <property type="entry name" value="FAD_PCMH"/>
    <property type="match status" value="1"/>
</dbReference>
<gene>
    <name evidence="6" type="ORF">BDW59DRAFT_136936</name>
</gene>
<dbReference type="InterPro" id="IPR036318">
    <property type="entry name" value="FAD-bd_PCMH-like_sf"/>
</dbReference>
<keyword evidence="4" id="KW-0560">Oxidoreductase</keyword>
<dbReference type="Proteomes" id="UP001610335">
    <property type="component" value="Unassembled WGS sequence"/>
</dbReference>
<dbReference type="PANTHER" id="PTHR42973">
    <property type="entry name" value="BINDING OXIDOREDUCTASE, PUTATIVE (AFU_ORTHOLOGUE AFUA_1G17690)-RELATED"/>
    <property type="match status" value="1"/>
</dbReference>
<keyword evidence="7" id="KW-1185">Reference proteome</keyword>
<evidence type="ECO:0000256" key="2">
    <source>
        <dbReference type="ARBA" id="ARBA00022630"/>
    </source>
</evidence>
<accession>A0ABR4J4N8</accession>
<keyword evidence="2" id="KW-0285">Flavoprotein</keyword>
<dbReference type="SUPFAM" id="SSF56176">
    <property type="entry name" value="FAD-binding/transporter-associated domain-like"/>
    <property type="match status" value="1"/>
</dbReference>
<evidence type="ECO:0000256" key="3">
    <source>
        <dbReference type="ARBA" id="ARBA00022827"/>
    </source>
</evidence>
<dbReference type="InterPro" id="IPR016166">
    <property type="entry name" value="FAD-bd_PCMH"/>
</dbReference>
<comment type="caution">
    <text evidence="6">The sequence shown here is derived from an EMBL/GenBank/DDBJ whole genome shotgun (WGS) entry which is preliminary data.</text>
</comment>
<dbReference type="InterPro" id="IPR050416">
    <property type="entry name" value="FAD-linked_Oxidoreductase"/>
</dbReference>
<dbReference type="InterPro" id="IPR006094">
    <property type="entry name" value="Oxid_FAD_bind_N"/>
</dbReference>